<dbReference type="InterPro" id="IPR011041">
    <property type="entry name" value="Quinoprot_gluc/sorb_DH_b-prop"/>
</dbReference>
<evidence type="ECO:0000259" key="3">
    <source>
        <dbReference type="Pfam" id="PF07995"/>
    </source>
</evidence>
<dbReference type="SUPFAM" id="SSF50952">
    <property type="entry name" value="Soluble quinoprotein glucose dehydrogenase"/>
    <property type="match status" value="1"/>
</dbReference>
<gene>
    <name evidence="4" type="ORF">CKO42_17070</name>
</gene>
<feature type="chain" id="PRO_5040962429" description="Glucose/Sorbosone dehydrogenase domain-containing protein" evidence="2">
    <location>
        <begin position="29"/>
        <end position="404"/>
    </location>
</feature>
<dbReference type="Gene3D" id="2.120.10.30">
    <property type="entry name" value="TolB, C-terminal domain"/>
    <property type="match status" value="1"/>
</dbReference>
<protein>
    <recommendedName>
        <fullName evidence="3">Glucose/Sorbosone dehydrogenase domain-containing protein</fullName>
    </recommendedName>
</protein>
<proteinExistence type="predicted"/>
<dbReference type="RefSeq" id="WP_200246630.1">
    <property type="nucleotide sequence ID" value="NZ_NRRY01000032.1"/>
</dbReference>
<evidence type="ECO:0000256" key="1">
    <source>
        <dbReference type="SAM" id="MobiDB-lite"/>
    </source>
</evidence>
<evidence type="ECO:0000313" key="4">
    <source>
        <dbReference type="EMBL" id="MBK1620122.1"/>
    </source>
</evidence>
<sequence>MQRQYLAQIRKPALAGGLWLLALIPALGCTQPAGPVDPTGDVPEAKGWGMETIVDGLRHPWSIAWLPDGSALVTERPGQLRLIRQATTSAAALDPTPIRGTPKVCACGQGGLLDISLHPDFADNQLVYLTFAEGTEDANRTALARGRLDLENKRLRDLEILFRNADSKSGGQHFGSRLLWLPDGTLLMSIGDGGNPPTSFDGENIRNQAQNPGTHFGSLLRLNADGSAPADNPFVDQPSAKPEIYSIGHRNIQGLTRDPDSGRIWANEHGSRGGDEINLIQAGNNYGWPEVTYSMEYWGPRVSDKTKAPGVTQPTVVWTPSIAPSGMAFYTGDDFPDWQGDLISGALKFQQLRRTELDGTRVVGEDKLSIGQRVRDVRQGPDGGLYILTDAPNGALIRIVPEAD</sequence>
<dbReference type="AlphaFoldDB" id="A0A9X0WB23"/>
<organism evidence="4 5">
    <name type="scientific">Lamprobacter modestohalophilus</name>
    <dbReference type="NCBI Taxonomy" id="1064514"/>
    <lineage>
        <taxon>Bacteria</taxon>
        <taxon>Pseudomonadati</taxon>
        <taxon>Pseudomonadota</taxon>
        <taxon>Gammaproteobacteria</taxon>
        <taxon>Chromatiales</taxon>
        <taxon>Chromatiaceae</taxon>
        <taxon>Lamprobacter</taxon>
    </lineage>
</organism>
<feature type="region of interest" description="Disordered" evidence="1">
    <location>
        <begin position="191"/>
        <end position="216"/>
    </location>
</feature>
<dbReference type="PANTHER" id="PTHR19328">
    <property type="entry name" value="HEDGEHOG-INTERACTING PROTEIN"/>
    <property type="match status" value="1"/>
</dbReference>
<reference evidence="4 5" key="1">
    <citation type="journal article" date="2020" name="Microorganisms">
        <title>Osmotic Adaptation and Compatible Solute Biosynthesis of Phototrophic Bacteria as Revealed from Genome Analyses.</title>
        <authorList>
            <person name="Imhoff J.F."/>
            <person name="Rahn T."/>
            <person name="Kunzel S."/>
            <person name="Keller A."/>
            <person name="Neulinger S.C."/>
        </authorList>
    </citation>
    <scope>NUCLEOTIDE SEQUENCE [LARGE SCALE GENOMIC DNA]</scope>
    <source>
        <strain evidence="4 5">DSM 25653</strain>
    </source>
</reference>
<feature type="signal peptide" evidence="2">
    <location>
        <begin position="1"/>
        <end position="28"/>
    </location>
</feature>
<keyword evidence="5" id="KW-1185">Reference proteome</keyword>
<feature type="domain" description="Glucose/Sorbosone dehydrogenase" evidence="3">
    <location>
        <begin position="57"/>
        <end position="398"/>
    </location>
</feature>
<dbReference type="PANTHER" id="PTHR19328:SF75">
    <property type="entry name" value="ALDOSE SUGAR DEHYDROGENASE YLII"/>
    <property type="match status" value="1"/>
</dbReference>
<dbReference type="EMBL" id="NRRY01000032">
    <property type="protein sequence ID" value="MBK1620122.1"/>
    <property type="molecule type" value="Genomic_DNA"/>
</dbReference>
<dbReference type="InterPro" id="IPR012938">
    <property type="entry name" value="Glc/Sorbosone_DH"/>
</dbReference>
<dbReference type="Pfam" id="PF07995">
    <property type="entry name" value="GSDH"/>
    <property type="match status" value="1"/>
</dbReference>
<accession>A0A9X0WB23</accession>
<keyword evidence="2" id="KW-0732">Signal</keyword>
<comment type="caution">
    <text evidence="4">The sequence shown here is derived from an EMBL/GenBank/DDBJ whole genome shotgun (WGS) entry which is preliminary data.</text>
</comment>
<evidence type="ECO:0000256" key="2">
    <source>
        <dbReference type="SAM" id="SignalP"/>
    </source>
</evidence>
<dbReference type="Proteomes" id="UP001138768">
    <property type="component" value="Unassembled WGS sequence"/>
</dbReference>
<dbReference type="InterPro" id="IPR011042">
    <property type="entry name" value="6-blade_b-propeller_TolB-like"/>
</dbReference>
<name>A0A9X0WB23_9GAMM</name>
<evidence type="ECO:0000313" key="5">
    <source>
        <dbReference type="Proteomes" id="UP001138768"/>
    </source>
</evidence>